<reference evidence="2" key="1">
    <citation type="journal article" date="2017" name="Nature">
        <title>The genome of Chenopodium quinoa.</title>
        <authorList>
            <person name="Jarvis D.E."/>
            <person name="Ho Y.S."/>
            <person name="Lightfoot D.J."/>
            <person name="Schmoeckel S.M."/>
            <person name="Li B."/>
            <person name="Borm T.J.A."/>
            <person name="Ohyanagi H."/>
            <person name="Mineta K."/>
            <person name="Michell C.T."/>
            <person name="Saber N."/>
            <person name="Kharbatia N.M."/>
            <person name="Rupper R.R."/>
            <person name="Sharp A.R."/>
            <person name="Dally N."/>
            <person name="Boughton B.A."/>
            <person name="Woo Y.H."/>
            <person name="Gao G."/>
            <person name="Schijlen E.G.W.M."/>
            <person name="Guo X."/>
            <person name="Momin A.A."/>
            <person name="Negrao S."/>
            <person name="Al-Babili S."/>
            <person name="Gehring C."/>
            <person name="Roessner U."/>
            <person name="Jung C."/>
            <person name="Murphy K."/>
            <person name="Arold S.T."/>
            <person name="Gojobori T."/>
            <person name="van der Linden C.G."/>
            <person name="van Loo E.N."/>
            <person name="Jellen E.N."/>
            <person name="Maughan P.J."/>
            <person name="Tester M."/>
        </authorList>
    </citation>
    <scope>NUCLEOTIDE SEQUENCE [LARGE SCALE GENOMIC DNA]</scope>
    <source>
        <strain evidence="2">cv. PI 614886</strain>
    </source>
</reference>
<dbReference type="AlphaFoldDB" id="A0A803MJ21"/>
<keyword evidence="3" id="KW-1185">Reference proteome</keyword>
<dbReference type="Proteomes" id="UP000596660">
    <property type="component" value="Unplaced"/>
</dbReference>
<sequence length="142" mass="16390">MNRLLREPSSSKGYNTKRLKSLESASQHGMERMQTVPAAKRAKISKPKQPVTKNLIMAPQRKFLDELDTSSKSYKVKVNIAEKGRKQESEKKILYQYIILQDDKKNRMKVTLFSDQIDAYKDVILFRGNYDIANALIRPLDA</sequence>
<evidence type="ECO:0000313" key="3">
    <source>
        <dbReference type="Proteomes" id="UP000596660"/>
    </source>
</evidence>
<reference evidence="2" key="2">
    <citation type="submission" date="2021-03" db="UniProtKB">
        <authorList>
            <consortium name="EnsemblPlants"/>
        </authorList>
    </citation>
    <scope>IDENTIFICATION</scope>
</reference>
<accession>A0A803MJ21</accession>
<dbReference type="Gramene" id="AUR62030267-RA">
    <property type="protein sequence ID" value="AUR62030267-RA:cds"/>
    <property type="gene ID" value="AUR62030267"/>
</dbReference>
<organism evidence="2 3">
    <name type="scientific">Chenopodium quinoa</name>
    <name type="common">Quinoa</name>
    <dbReference type="NCBI Taxonomy" id="63459"/>
    <lineage>
        <taxon>Eukaryota</taxon>
        <taxon>Viridiplantae</taxon>
        <taxon>Streptophyta</taxon>
        <taxon>Embryophyta</taxon>
        <taxon>Tracheophyta</taxon>
        <taxon>Spermatophyta</taxon>
        <taxon>Magnoliopsida</taxon>
        <taxon>eudicotyledons</taxon>
        <taxon>Gunneridae</taxon>
        <taxon>Pentapetalae</taxon>
        <taxon>Caryophyllales</taxon>
        <taxon>Chenopodiaceae</taxon>
        <taxon>Chenopodioideae</taxon>
        <taxon>Atripliceae</taxon>
        <taxon>Chenopodium</taxon>
    </lineage>
</organism>
<dbReference type="Gene3D" id="2.40.50.140">
    <property type="entry name" value="Nucleic acid-binding proteins"/>
    <property type="match status" value="1"/>
</dbReference>
<proteinExistence type="predicted"/>
<dbReference type="EnsemblPlants" id="AUR62030267-RA">
    <property type="protein sequence ID" value="AUR62030267-RA:cds"/>
    <property type="gene ID" value="AUR62030267"/>
</dbReference>
<evidence type="ECO:0000313" key="2">
    <source>
        <dbReference type="EnsemblPlants" id="AUR62030267-RA:cds"/>
    </source>
</evidence>
<dbReference type="InterPro" id="IPR012340">
    <property type="entry name" value="NA-bd_OB-fold"/>
</dbReference>
<protein>
    <submittedName>
        <fullName evidence="2">Uncharacterized protein</fullName>
    </submittedName>
</protein>
<name>A0A803MJ21_CHEQI</name>
<evidence type="ECO:0000256" key="1">
    <source>
        <dbReference type="SAM" id="MobiDB-lite"/>
    </source>
</evidence>
<dbReference type="SUPFAM" id="SSF50249">
    <property type="entry name" value="Nucleic acid-binding proteins"/>
    <property type="match status" value="1"/>
</dbReference>
<feature type="region of interest" description="Disordered" evidence="1">
    <location>
        <begin position="1"/>
        <end position="51"/>
    </location>
</feature>